<accession>A0ABY8E9A4</accession>
<dbReference type="SUPFAM" id="SSF48537">
    <property type="entry name" value="Phospholipase C/P1 nuclease"/>
    <property type="match status" value="1"/>
</dbReference>
<dbReference type="Proteomes" id="UP001222800">
    <property type="component" value="Chromosome"/>
</dbReference>
<evidence type="ECO:0000259" key="1">
    <source>
        <dbReference type="Pfam" id="PF00882"/>
    </source>
</evidence>
<organism evidence="2 3">
    <name type="scientific">Tepidibacter hydrothermalis</name>
    <dbReference type="NCBI Taxonomy" id="3036126"/>
    <lineage>
        <taxon>Bacteria</taxon>
        <taxon>Bacillati</taxon>
        <taxon>Bacillota</taxon>
        <taxon>Clostridia</taxon>
        <taxon>Peptostreptococcales</taxon>
        <taxon>Peptostreptococcaceae</taxon>
        <taxon>Tepidibacter</taxon>
    </lineage>
</organism>
<protein>
    <submittedName>
        <fullName evidence="2">Zinc dependent phospholipase C family protein</fullName>
    </submittedName>
</protein>
<proteinExistence type="predicted"/>
<dbReference type="Gene3D" id="1.10.575.10">
    <property type="entry name" value="P1 Nuclease"/>
    <property type="match status" value="1"/>
</dbReference>
<evidence type="ECO:0000313" key="3">
    <source>
        <dbReference type="Proteomes" id="UP001222800"/>
    </source>
</evidence>
<dbReference type="InterPro" id="IPR008947">
    <property type="entry name" value="PLipase_C/P1_nuclease_dom_sf"/>
</dbReference>
<gene>
    <name evidence="2" type="ORF">P4S50_13955</name>
</gene>
<name>A0ABY8E9A4_9FIRM</name>
<reference evidence="2 3" key="1">
    <citation type="submission" date="2023-03" db="EMBL/GenBank/DDBJ databases">
        <title>Complete genome sequence of Tepidibacter sp. SWIR-1, isolated from a deep-sea hydrothermal vent.</title>
        <authorList>
            <person name="Li X."/>
        </authorList>
    </citation>
    <scope>NUCLEOTIDE SEQUENCE [LARGE SCALE GENOMIC DNA]</scope>
    <source>
        <strain evidence="2 3">SWIR-1</strain>
    </source>
</reference>
<dbReference type="Pfam" id="PF00882">
    <property type="entry name" value="Zn_dep_PLPC"/>
    <property type="match status" value="1"/>
</dbReference>
<keyword evidence="3" id="KW-1185">Reference proteome</keyword>
<dbReference type="EMBL" id="CP120733">
    <property type="protein sequence ID" value="WFD09483.1"/>
    <property type="molecule type" value="Genomic_DNA"/>
</dbReference>
<sequence length="194" mass="22689">MLVQSHNIIANHIHYNIKNHLNIDLNLKMLAYGAMKPDIAPRLAMKKHYKDQSFDFVLNEILKLIDNGLSENPISINRFSTKLGVISHFLSDFFCLPHHNREYYHDKLFEHLKYEKDLHKYFINFEGLSKVKSPYIERIDKDNIKNFIEELHHMYTENKMGFENDVTSSINISSAVGIIIVENSLIESLNNITV</sequence>
<feature type="domain" description="Phospholipase C/D" evidence="1">
    <location>
        <begin position="5"/>
        <end position="158"/>
    </location>
</feature>
<dbReference type="InterPro" id="IPR029002">
    <property type="entry name" value="PLPC/GPLD1"/>
</dbReference>
<dbReference type="RefSeq" id="WP_277731411.1">
    <property type="nucleotide sequence ID" value="NZ_CP120733.1"/>
</dbReference>
<evidence type="ECO:0000313" key="2">
    <source>
        <dbReference type="EMBL" id="WFD09483.1"/>
    </source>
</evidence>